<protein>
    <recommendedName>
        <fullName evidence="1">catechol O-methyltransferase</fullName>
        <ecNumber evidence="1">2.1.1.6</ecNumber>
    </recommendedName>
</protein>
<dbReference type="PROSITE" id="PS51682">
    <property type="entry name" value="SAM_OMT_I"/>
    <property type="match status" value="1"/>
</dbReference>
<dbReference type="GO" id="GO:0008171">
    <property type="term" value="F:O-methyltransferase activity"/>
    <property type="evidence" value="ECO:0007669"/>
    <property type="project" value="InterPro"/>
</dbReference>
<reference evidence="7" key="1">
    <citation type="journal article" date="2008" name="Genome Biol.">
        <title>The genome sequence of the model ascomycete fungus Podospora anserina.</title>
        <authorList>
            <person name="Espagne E."/>
            <person name="Lespinet O."/>
            <person name="Malagnac F."/>
            <person name="Da Silva C."/>
            <person name="Jaillon O."/>
            <person name="Porcel B.M."/>
            <person name="Couloux A."/>
            <person name="Aury J.-M."/>
            <person name="Segurens B."/>
            <person name="Poulain J."/>
            <person name="Anthouard V."/>
            <person name="Grossetete S."/>
            <person name="Khalili H."/>
            <person name="Coppin E."/>
            <person name="Dequard-Chablat M."/>
            <person name="Picard M."/>
            <person name="Contamine V."/>
            <person name="Arnaise S."/>
            <person name="Bourdais A."/>
            <person name="Berteaux-Lecellier V."/>
            <person name="Gautheret D."/>
            <person name="de Vries R.P."/>
            <person name="Battaglia E."/>
            <person name="Coutinho P.M."/>
            <person name="Danchin E.G.J."/>
            <person name="Henrissat B."/>
            <person name="El Khoury R."/>
            <person name="Sainsard-Chanet A."/>
            <person name="Boivin A."/>
            <person name="Pinan-Lucarre B."/>
            <person name="Sellem C.H."/>
            <person name="Debuchy R."/>
            <person name="Wincker P."/>
            <person name="Weissenbach J."/>
            <person name="Silar P."/>
        </authorList>
    </citation>
    <scope>NUCLEOTIDE SEQUENCE [LARGE SCALE GENOMIC DNA]</scope>
    <source>
        <strain evidence="7">S mat+</strain>
    </source>
</reference>
<dbReference type="InterPro" id="IPR029063">
    <property type="entry name" value="SAM-dependent_MTases_sf"/>
</dbReference>
<dbReference type="VEuPathDB" id="FungiDB:PODANS_2_7880"/>
<evidence type="ECO:0000256" key="5">
    <source>
        <dbReference type="ARBA" id="ARBA00022939"/>
    </source>
</evidence>
<dbReference type="AlphaFoldDB" id="B2B6I4"/>
<keyword evidence="2" id="KW-0489">Methyltransferase</keyword>
<keyword evidence="4" id="KW-0949">S-adenosyl-L-methionine</keyword>
<proteinExistence type="inferred from homology"/>
<comment type="similarity">
    <text evidence="6">Belongs to the class I-like SAM-binding methyltransferase superfamily. Cation-dependent O-methyltransferase family.</text>
</comment>
<evidence type="ECO:0000256" key="1">
    <source>
        <dbReference type="ARBA" id="ARBA00012880"/>
    </source>
</evidence>
<dbReference type="GO" id="GO:0006584">
    <property type="term" value="P:catecholamine metabolic process"/>
    <property type="evidence" value="ECO:0007669"/>
    <property type="project" value="UniProtKB-KW"/>
</dbReference>
<keyword evidence="5" id="KW-0128">Catecholamine metabolism</keyword>
<keyword evidence="3" id="KW-0808">Transferase</keyword>
<dbReference type="RefSeq" id="XP_001911584.1">
    <property type="nucleotide sequence ID" value="XM_001911549.1"/>
</dbReference>
<dbReference type="InterPro" id="IPR002935">
    <property type="entry name" value="SAM_O-MeTrfase"/>
</dbReference>
<dbReference type="KEGG" id="pan:PODANSg8627"/>
<sequence>MLGSILPFNEETADRVSAYCEKNSHGIPDALVEHWEWTRTRFPDADKMSSRLQGSWMIFTARDRKPKRILEIGCYSGYSALAWYEGTRDTKAEIVTLEYSPKMIAASREAFKKYGVGDRVKLIEGPAENTLKTLEGEFDLIFVDANKDGYAGYVKTILDQGLLSANGIILCDNSLPVASPSAPTAHLGSTTTSALTGMAADRHWTSSAPVSWRTPASMSCFSLSSMVLLRFGGRTGLSGLDAATYWGHKTSRLLGSC</sequence>
<evidence type="ECO:0000256" key="6">
    <source>
        <dbReference type="ARBA" id="ARBA00023453"/>
    </source>
</evidence>
<evidence type="ECO:0000313" key="7">
    <source>
        <dbReference type="EMBL" id="CAP73410.1"/>
    </source>
</evidence>
<dbReference type="GO" id="GO:0032259">
    <property type="term" value="P:methylation"/>
    <property type="evidence" value="ECO:0007669"/>
    <property type="project" value="UniProtKB-KW"/>
</dbReference>
<evidence type="ECO:0000256" key="2">
    <source>
        <dbReference type="ARBA" id="ARBA00022603"/>
    </source>
</evidence>
<evidence type="ECO:0000256" key="3">
    <source>
        <dbReference type="ARBA" id="ARBA00022679"/>
    </source>
</evidence>
<dbReference type="OrthoDB" id="10251242at2759"/>
<dbReference type="GeneID" id="6196346"/>
<dbReference type="SUPFAM" id="SSF53335">
    <property type="entry name" value="S-adenosyl-L-methionine-dependent methyltransferases"/>
    <property type="match status" value="1"/>
</dbReference>
<dbReference type="Gene3D" id="3.40.50.150">
    <property type="entry name" value="Vaccinia Virus protein VP39"/>
    <property type="match status" value="1"/>
</dbReference>
<dbReference type="PANTHER" id="PTHR43836:SF2">
    <property type="entry name" value="CATECHOL O-METHYLTRANSFERASE 1-RELATED"/>
    <property type="match status" value="1"/>
</dbReference>
<name>B2B6I4_PODAN</name>
<evidence type="ECO:0000256" key="4">
    <source>
        <dbReference type="ARBA" id="ARBA00022691"/>
    </source>
</evidence>
<accession>B2B6I4</accession>
<reference evidence="7" key="2">
    <citation type="submission" date="2008-07" db="EMBL/GenBank/DDBJ databases">
        <authorList>
            <person name="Genoscope - CEA"/>
        </authorList>
    </citation>
    <scope>NUCLEOTIDE SEQUENCE</scope>
    <source>
        <strain evidence="7">S mat+</strain>
    </source>
</reference>
<dbReference type="PANTHER" id="PTHR43836">
    <property type="entry name" value="CATECHOL O-METHYLTRANSFERASE 1-RELATED"/>
    <property type="match status" value="1"/>
</dbReference>
<gene>
    <name evidence="7" type="ORF">PODANS_2_7880</name>
</gene>
<organism evidence="7">
    <name type="scientific">Podospora anserina (strain S / ATCC MYA-4624 / DSM 980 / FGSC 10383)</name>
    <name type="common">Pleurage anserina</name>
    <dbReference type="NCBI Taxonomy" id="515849"/>
    <lineage>
        <taxon>Eukaryota</taxon>
        <taxon>Fungi</taxon>
        <taxon>Dikarya</taxon>
        <taxon>Ascomycota</taxon>
        <taxon>Pezizomycotina</taxon>
        <taxon>Sordariomycetes</taxon>
        <taxon>Sordariomycetidae</taxon>
        <taxon>Sordariales</taxon>
        <taxon>Podosporaceae</taxon>
        <taxon>Podospora</taxon>
        <taxon>Podospora anserina</taxon>
    </lineage>
</organism>
<dbReference type="Pfam" id="PF01596">
    <property type="entry name" value="Methyltransf_3"/>
    <property type="match status" value="1"/>
</dbReference>
<dbReference type="HOGENOM" id="CLU_067676_1_0_1"/>
<dbReference type="EMBL" id="CU640366">
    <property type="protein sequence ID" value="CAP73410.1"/>
    <property type="molecule type" value="Genomic_DNA"/>
</dbReference>
<dbReference type="CDD" id="cd02440">
    <property type="entry name" value="AdoMet_MTases"/>
    <property type="match status" value="1"/>
</dbReference>
<dbReference type="EC" id="2.1.1.6" evidence="1"/>